<dbReference type="InterPro" id="IPR036145">
    <property type="entry name" value="MinC_C_sf"/>
</dbReference>
<dbReference type="InterPro" id="IPR016098">
    <property type="entry name" value="CAP/MinC_C"/>
</dbReference>
<keyword evidence="2 7" id="KW-0132">Cell division</keyword>
<gene>
    <name evidence="7 10" type="primary">minC</name>
    <name evidence="10" type="ORF">BRYFOR_06261</name>
</gene>
<feature type="domain" description="Septum formation inhibitor MinC C-terminal" evidence="8">
    <location>
        <begin position="109"/>
        <end position="211"/>
    </location>
</feature>
<comment type="caution">
    <text evidence="10">The sequence shown here is derived from an EMBL/GenBank/DDBJ whole genome shotgun (WGS) entry which is preliminary data.</text>
</comment>
<dbReference type="InterPro" id="IPR007874">
    <property type="entry name" value="MinC_N"/>
</dbReference>
<keyword evidence="11" id="KW-1185">Reference proteome</keyword>
<dbReference type="STRING" id="168384.SAMN05660368_00190"/>
<comment type="function">
    <text evidence="5 7">Cell division inhibitor that blocks the formation of polar Z ring septums. Rapidly oscillates between the poles of the cell to destabilize FtsZ filaments that have formed before they mature into polar Z rings. Prevents FtsZ polymerization.</text>
</comment>
<evidence type="ECO:0000259" key="9">
    <source>
        <dbReference type="Pfam" id="PF05209"/>
    </source>
</evidence>
<comment type="similarity">
    <text evidence="1 7">Belongs to the MinC family.</text>
</comment>
<dbReference type="eggNOG" id="COG0850">
    <property type="taxonomic scope" value="Bacteria"/>
</dbReference>
<dbReference type="SUPFAM" id="SSF63848">
    <property type="entry name" value="Cell-division inhibitor MinC, C-terminal domain"/>
    <property type="match status" value="1"/>
</dbReference>
<proteinExistence type="inferred from homology"/>
<evidence type="ECO:0000256" key="4">
    <source>
        <dbReference type="ARBA" id="ARBA00023306"/>
    </source>
</evidence>
<dbReference type="GO" id="GO:0000917">
    <property type="term" value="P:division septum assembly"/>
    <property type="evidence" value="ECO:0007669"/>
    <property type="project" value="UniProtKB-KW"/>
</dbReference>
<dbReference type="Proteomes" id="UP000005561">
    <property type="component" value="Unassembled WGS sequence"/>
</dbReference>
<dbReference type="PANTHER" id="PTHR34108:SF1">
    <property type="entry name" value="SEPTUM SITE-DETERMINING PROTEIN MINC"/>
    <property type="match status" value="1"/>
</dbReference>
<dbReference type="AlphaFoldDB" id="C6LCB4"/>
<accession>C6LCB4</accession>
<sequence length="237" mass="26059">MKSGPVMIKSNKYGLVVRLDGEMPFAELTEAVARKFKEAANFFQDAKMAVTFQGRVLTKDQEDRLVNAIVMNSRIHVICIVDERPEEAEYYEHAIRLAGEAEARQGQFYRGNLRGGQTMESETSIVILGDVNPGASVVSKGNVVVLGSCRGNVYAGASGNHDCFIAALVMKPVQIRIADKMARSAIAKRSDNAEYALDPKIAYIKDNHIHVKNLVRSTLEDMLGTADAPEEKKQKDG</sequence>
<evidence type="ECO:0000256" key="3">
    <source>
        <dbReference type="ARBA" id="ARBA00023210"/>
    </source>
</evidence>
<keyword evidence="3 7" id="KW-0717">Septation</keyword>
<evidence type="ECO:0000256" key="2">
    <source>
        <dbReference type="ARBA" id="ARBA00022618"/>
    </source>
</evidence>
<name>C6LCB4_9FIRM</name>
<evidence type="ECO:0000313" key="10">
    <source>
        <dbReference type="EMBL" id="EET61578.1"/>
    </source>
</evidence>
<dbReference type="Pfam" id="PF03775">
    <property type="entry name" value="MinC_C"/>
    <property type="match status" value="1"/>
</dbReference>
<dbReference type="Gene3D" id="2.160.20.70">
    <property type="match status" value="1"/>
</dbReference>
<dbReference type="Gene3D" id="3.30.160.540">
    <property type="match status" value="1"/>
</dbReference>
<dbReference type="Pfam" id="PF05209">
    <property type="entry name" value="MinC_N"/>
    <property type="match status" value="1"/>
</dbReference>
<dbReference type="HAMAP" id="MF_00267">
    <property type="entry name" value="MinC"/>
    <property type="match status" value="1"/>
</dbReference>
<dbReference type="GO" id="GO:0051302">
    <property type="term" value="P:regulation of cell division"/>
    <property type="evidence" value="ECO:0007669"/>
    <property type="project" value="InterPro"/>
</dbReference>
<reference evidence="10" key="1">
    <citation type="submission" date="2009-07" db="EMBL/GenBank/DDBJ databases">
        <authorList>
            <person name="Weinstock G."/>
            <person name="Sodergren E."/>
            <person name="Clifton S."/>
            <person name="Fulton L."/>
            <person name="Fulton B."/>
            <person name="Courtney L."/>
            <person name="Fronick C."/>
            <person name="Harrison M."/>
            <person name="Strong C."/>
            <person name="Farmer C."/>
            <person name="Delahaunty K."/>
            <person name="Markovic C."/>
            <person name="Hall O."/>
            <person name="Minx P."/>
            <person name="Tomlinson C."/>
            <person name="Mitreva M."/>
            <person name="Nelson J."/>
            <person name="Hou S."/>
            <person name="Wollam A."/>
            <person name="Pepin K.H."/>
            <person name="Johnson M."/>
            <person name="Bhonagiri V."/>
            <person name="Nash W.E."/>
            <person name="Warren W."/>
            <person name="Chinwalla A."/>
            <person name="Mardis E.R."/>
            <person name="Wilson R.K."/>
        </authorList>
    </citation>
    <scope>NUCLEOTIDE SEQUENCE [LARGE SCALE GENOMIC DNA]</scope>
    <source>
        <strain evidence="10">DSM 14469</strain>
    </source>
</reference>
<organism evidence="10 11">
    <name type="scientific">Marvinbryantia formatexigens DSM 14469</name>
    <dbReference type="NCBI Taxonomy" id="478749"/>
    <lineage>
        <taxon>Bacteria</taxon>
        <taxon>Bacillati</taxon>
        <taxon>Bacillota</taxon>
        <taxon>Clostridia</taxon>
        <taxon>Lachnospirales</taxon>
        <taxon>Lachnospiraceae</taxon>
        <taxon>Marvinbryantia</taxon>
    </lineage>
</organism>
<evidence type="ECO:0000256" key="1">
    <source>
        <dbReference type="ARBA" id="ARBA00006291"/>
    </source>
</evidence>
<evidence type="ECO:0000313" key="11">
    <source>
        <dbReference type="Proteomes" id="UP000005561"/>
    </source>
</evidence>
<dbReference type="EMBL" id="ACCL02000005">
    <property type="protein sequence ID" value="EET61578.1"/>
    <property type="molecule type" value="Genomic_DNA"/>
</dbReference>
<evidence type="ECO:0000256" key="7">
    <source>
        <dbReference type="HAMAP-Rule" id="MF_00267"/>
    </source>
</evidence>
<protein>
    <recommendedName>
        <fullName evidence="7">Probable septum site-determining protein MinC</fullName>
    </recommendedName>
</protein>
<evidence type="ECO:0000256" key="6">
    <source>
        <dbReference type="ARBA" id="ARBA00046874"/>
    </source>
</evidence>
<feature type="domain" description="Septum formation inhibitor MinC N-terminal" evidence="9">
    <location>
        <begin position="7"/>
        <end position="68"/>
    </location>
</feature>
<dbReference type="GO" id="GO:1901891">
    <property type="term" value="P:regulation of cell septum assembly"/>
    <property type="evidence" value="ECO:0007669"/>
    <property type="project" value="InterPro"/>
</dbReference>
<keyword evidence="4 7" id="KW-0131">Cell cycle</keyword>
<comment type="subunit">
    <text evidence="6 7">Interacts with MinD and FtsZ.</text>
</comment>
<dbReference type="PANTHER" id="PTHR34108">
    <property type="entry name" value="SEPTUM SITE-DETERMINING PROTEIN MINC"/>
    <property type="match status" value="1"/>
</dbReference>
<dbReference type="GO" id="GO:0000902">
    <property type="term" value="P:cell morphogenesis"/>
    <property type="evidence" value="ECO:0007669"/>
    <property type="project" value="InterPro"/>
</dbReference>
<dbReference type="InterPro" id="IPR013033">
    <property type="entry name" value="MinC"/>
</dbReference>
<evidence type="ECO:0000259" key="8">
    <source>
        <dbReference type="Pfam" id="PF03775"/>
    </source>
</evidence>
<dbReference type="InterPro" id="IPR005526">
    <property type="entry name" value="Septum_form_inhib_MinC_C"/>
</dbReference>
<evidence type="ECO:0000256" key="5">
    <source>
        <dbReference type="ARBA" id="ARBA00025606"/>
    </source>
</evidence>